<evidence type="ECO:0000256" key="4">
    <source>
        <dbReference type="PROSITE-ProRule" id="PRU00169"/>
    </source>
</evidence>
<sequence>MARTRAAHIGPGGPAGSLGAGAVVRAAAVAATVSVRRLAPVADDQALVRAGFRVLIESEDDMEVVGEGWRRATAAELARAARPDVVLMDIRMPGTDGAEGIRRISADPELAAVRILILTTFDEDSYAVEGINAGASGFLLKKTRSRPAVA</sequence>
<dbReference type="GO" id="GO:0000160">
    <property type="term" value="P:phosphorelay signal transduction system"/>
    <property type="evidence" value="ECO:0007669"/>
    <property type="project" value="InterPro"/>
</dbReference>
<dbReference type="Pfam" id="PF00072">
    <property type="entry name" value="Response_reg"/>
    <property type="match status" value="1"/>
</dbReference>
<dbReference type="InterPro" id="IPR001789">
    <property type="entry name" value="Sig_transdc_resp-reg_receiver"/>
</dbReference>
<feature type="modified residue" description="4-aspartylphosphate" evidence="4">
    <location>
        <position position="89"/>
    </location>
</feature>
<dbReference type="EMBL" id="BJVI01000030">
    <property type="protein sequence ID" value="GEL19070.1"/>
    <property type="molecule type" value="Genomic_DNA"/>
</dbReference>
<keyword evidence="2" id="KW-0238">DNA-binding</keyword>
<reference evidence="6 7" key="1">
    <citation type="submission" date="2019-07" db="EMBL/GenBank/DDBJ databases">
        <title>Whole genome shotgun sequence of Pseudonocardia asaccharolytica NBRC 16224.</title>
        <authorList>
            <person name="Hosoyama A."/>
            <person name="Uohara A."/>
            <person name="Ohji S."/>
            <person name="Ichikawa N."/>
        </authorList>
    </citation>
    <scope>NUCLEOTIDE SEQUENCE [LARGE SCALE GENOMIC DNA]</scope>
    <source>
        <strain evidence="6 7">NBRC 16224</strain>
    </source>
</reference>
<keyword evidence="1" id="KW-0805">Transcription regulation</keyword>
<accession>A0A511D2S6</accession>
<evidence type="ECO:0000313" key="6">
    <source>
        <dbReference type="EMBL" id="GEL19070.1"/>
    </source>
</evidence>
<dbReference type="SUPFAM" id="SSF52172">
    <property type="entry name" value="CheY-like"/>
    <property type="match status" value="1"/>
</dbReference>
<keyword evidence="7" id="KW-1185">Reference proteome</keyword>
<evidence type="ECO:0000313" key="7">
    <source>
        <dbReference type="Proteomes" id="UP000321328"/>
    </source>
</evidence>
<keyword evidence="3" id="KW-0804">Transcription</keyword>
<dbReference type="CDD" id="cd17535">
    <property type="entry name" value="REC_NarL-like"/>
    <property type="match status" value="1"/>
</dbReference>
<dbReference type="STRING" id="1123024.GCA_000423625_04162"/>
<dbReference type="SMART" id="SM00448">
    <property type="entry name" value="REC"/>
    <property type="match status" value="1"/>
</dbReference>
<dbReference type="PROSITE" id="PS50110">
    <property type="entry name" value="RESPONSE_REGULATORY"/>
    <property type="match status" value="1"/>
</dbReference>
<dbReference type="PANTHER" id="PTHR43214:SF24">
    <property type="entry name" value="TRANSCRIPTIONAL REGULATORY PROTEIN NARL-RELATED"/>
    <property type="match status" value="1"/>
</dbReference>
<dbReference type="InterPro" id="IPR039420">
    <property type="entry name" value="WalR-like"/>
</dbReference>
<dbReference type="Proteomes" id="UP000321328">
    <property type="component" value="Unassembled WGS sequence"/>
</dbReference>
<comment type="caution">
    <text evidence="6">The sequence shown here is derived from an EMBL/GenBank/DDBJ whole genome shotgun (WGS) entry which is preliminary data.</text>
</comment>
<organism evidence="6 7">
    <name type="scientific">Pseudonocardia asaccharolytica DSM 44247 = NBRC 16224</name>
    <dbReference type="NCBI Taxonomy" id="1123024"/>
    <lineage>
        <taxon>Bacteria</taxon>
        <taxon>Bacillati</taxon>
        <taxon>Actinomycetota</taxon>
        <taxon>Actinomycetes</taxon>
        <taxon>Pseudonocardiales</taxon>
        <taxon>Pseudonocardiaceae</taxon>
        <taxon>Pseudonocardia</taxon>
    </lineage>
</organism>
<evidence type="ECO:0000256" key="1">
    <source>
        <dbReference type="ARBA" id="ARBA00023015"/>
    </source>
</evidence>
<dbReference type="InterPro" id="IPR011006">
    <property type="entry name" value="CheY-like_superfamily"/>
</dbReference>
<dbReference type="PANTHER" id="PTHR43214">
    <property type="entry name" value="TWO-COMPONENT RESPONSE REGULATOR"/>
    <property type="match status" value="1"/>
</dbReference>
<feature type="domain" description="Response regulatory" evidence="5">
    <location>
        <begin position="38"/>
        <end position="150"/>
    </location>
</feature>
<evidence type="ECO:0000256" key="3">
    <source>
        <dbReference type="ARBA" id="ARBA00023163"/>
    </source>
</evidence>
<evidence type="ECO:0000256" key="2">
    <source>
        <dbReference type="ARBA" id="ARBA00023125"/>
    </source>
</evidence>
<proteinExistence type="predicted"/>
<keyword evidence="4" id="KW-0597">Phosphoprotein</keyword>
<dbReference type="InterPro" id="IPR058245">
    <property type="entry name" value="NreC/VraR/RcsB-like_REC"/>
</dbReference>
<dbReference type="Gene3D" id="3.40.50.2300">
    <property type="match status" value="1"/>
</dbReference>
<protein>
    <recommendedName>
        <fullName evidence="5">Response regulatory domain-containing protein</fullName>
    </recommendedName>
</protein>
<name>A0A511D2S6_9PSEU</name>
<gene>
    <name evidence="6" type="ORF">PA7_29070</name>
</gene>
<dbReference type="GO" id="GO:0003677">
    <property type="term" value="F:DNA binding"/>
    <property type="evidence" value="ECO:0007669"/>
    <property type="project" value="UniProtKB-KW"/>
</dbReference>
<dbReference type="AlphaFoldDB" id="A0A511D2S6"/>
<evidence type="ECO:0000259" key="5">
    <source>
        <dbReference type="PROSITE" id="PS50110"/>
    </source>
</evidence>